<evidence type="ECO:0000256" key="2">
    <source>
        <dbReference type="PROSITE-ProRule" id="PRU00335"/>
    </source>
</evidence>
<organism evidence="4 5">
    <name type="scientific">Pleomorphomonas carboxyditropha</name>
    <dbReference type="NCBI Taxonomy" id="2023338"/>
    <lineage>
        <taxon>Bacteria</taxon>
        <taxon>Pseudomonadati</taxon>
        <taxon>Pseudomonadota</taxon>
        <taxon>Alphaproteobacteria</taxon>
        <taxon>Hyphomicrobiales</taxon>
        <taxon>Pleomorphomonadaceae</taxon>
        <taxon>Pleomorphomonas</taxon>
    </lineage>
</organism>
<dbReference type="Proteomes" id="UP000231070">
    <property type="component" value="Unassembled WGS sequence"/>
</dbReference>
<gene>
    <name evidence="4" type="ORF">CJ014_00140</name>
</gene>
<evidence type="ECO:0000259" key="3">
    <source>
        <dbReference type="PROSITE" id="PS50977"/>
    </source>
</evidence>
<evidence type="ECO:0000313" key="5">
    <source>
        <dbReference type="Proteomes" id="UP000231070"/>
    </source>
</evidence>
<dbReference type="RefSeq" id="WP_100078497.1">
    <property type="nucleotide sequence ID" value="NZ_NQVN01000001.1"/>
</dbReference>
<dbReference type="PROSITE" id="PS50977">
    <property type="entry name" value="HTH_TETR_2"/>
    <property type="match status" value="1"/>
</dbReference>
<dbReference type="SUPFAM" id="SSF48498">
    <property type="entry name" value="Tetracyclin repressor-like, C-terminal domain"/>
    <property type="match status" value="1"/>
</dbReference>
<dbReference type="OrthoDB" id="2356263at2"/>
<comment type="caution">
    <text evidence="4">The sequence shown here is derived from an EMBL/GenBank/DDBJ whole genome shotgun (WGS) entry which is preliminary data.</text>
</comment>
<dbReference type="EMBL" id="NQVN01000001">
    <property type="protein sequence ID" value="PIP00553.1"/>
    <property type="molecule type" value="Genomic_DNA"/>
</dbReference>
<keyword evidence="5" id="KW-1185">Reference proteome</keyword>
<dbReference type="InterPro" id="IPR009057">
    <property type="entry name" value="Homeodomain-like_sf"/>
</dbReference>
<dbReference type="PRINTS" id="PR00455">
    <property type="entry name" value="HTHTETR"/>
</dbReference>
<accession>A0A2G9X1V7</accession>
<dbReference type="GO" id="GO:0003700">
    <property type="term" value="F:DNA-binding transcription factor activity"/>
    <property type="evidence" value="ECO:0007669"/>
    <property type="project" value="TreeGrafter"/>
</dbReference>
<dbReference type="InterPro" id="IPR050109">
    <property type="entry name" value="HTH-type_TetR-like_transc_reg"/>
</dbReference>
<evidence type="ECO:0000256" key="1">
    <source>
        <dbReference type="ARBA" id="ARBA00023125"/>
    </source>
</evidence>
<dbReference type="PANTHER" id="PTHR30055">
    <property type="entry name" value="HTH-TYPE TRANSCRIPTIONAL REGULATOR RUTR"/>
    <property type="match status" value="1"/>
</dbReference>
<reference evidence="4 5" key="1">
    <citation type="submission" date="2017-08" db="EMBL/GenBank/DDBJ databases">
        <title>Pleomorphomonas carboxidotrophicus sp. nov., a new mesophilic hydrogenogenic carboxidotroph.</title>
        <authorList>
            <person name="Esquivel-Elizondo S."/>
            <person name="Krajmalnik-Brown R."/>
            <person name="Maldonado J."/>
        </authorList>
    </citation>
    <scope>NUCLEOTIDE SEQUENCE [LARGE SCALE GENOMIC DNA]</scope>
    <source>
        <strain evidence="4 5">SVCO-16</strain>
    </source>
</reference>
<feature type="DNA-binding region" description="H-T-H motif" evidence="2">
    <location>
        <begin position="36"/>
        <end position="55"/>
    </location>
</feature>
<dbReference type="InterPro" id="IPR001647">
    <property type="entry name" value="HTH_TetR"/>
</dbReference>
<protein>
    <submittedName>
        <fullName evidence="4">Transcriptional regulator</fullName>
    </submittedName>
</protein>
<dbReference type="AlphaFoldDB" id="A0A2G9X1V7"/>
<dbReference type="Pfam" id="PF09209">
    <property type="entry name" value="CecR_C"/>
    <property type="match status" value="1"/>
</dbReference>
<dbReference type="Gene3D" id="1.10.10.60">
    <property type="entry name" value="Homeodomain-like"/>
    <property type="match status" value="1"/>
</dbReference>
<dbReference type="InterPro" id="IPR036271">
    <property type="entry name" value="Tet_transcr_reg_TetR-rel_C_sf"/>
</dbReference>
<dbReference type="Gene3D" id="1.10.357.10">
    <property type="entry name" value="Tetracycline Repressor, domain 2"/>
    <property type="match status" value="1"/>
</dbReference>
<dbReference type="InterPro" id="IPR015292">
    <property type="entry name" value="Tscrpt_reg_YbiH_C"/>
</dbReference>
<proteinExistence type="predicted"/>
<name>A0A2G9X1V7_9HYPH</name>
<dbReference type="SUPFAM" id="SSF46689">
    <property type="entry name" value="Homeodomain-like"/>
    <property type="match status" value="1"/>
</dbReference>
<evidence type="ECO:0000313" key="4">
    <source>
        <dbReference type="EMBL" id="PIP00553.1"/>
    </source>
</evidence>
<dbReference type="PANTHER" id="PTHR30055:SF235">
    <property type="entry name" value="TRANSCRIPTIONAL REGULATORY PROTEIN"/>
    <property type="match status" value="1"/>
</dbReference>
<keyword evidence="1 2" id="KW-0238">DNA-binding</keyword>
<dbReference type="GO" id="GO:0000976">
    <property type="term" value="F:transcription cis-regulatory region binding"/>
    <property type="evidence" value="ECO:0007669"/>
    <property type="project" value="TreeGrafter"/>
</dbReference>
<sequence length="223" mass="24142">MKKAVRTQRTDGEATYQRILEAAGELFASNGFAETTNKMIAARADVDLASINYHFGSRGGLYEAVLVAAHRYLINIEDLRRIEALEAPARDKLRKLIEGLVGAVVGHRGWQARVLGRELLSPSSHLQVLEQKEILPKLQIVLSLLSEITTIPAGHPALNRCLISIGAPCAMLLVAGRNLPILADPIFGSPRQDLADHLYDFAIGGLEAVARNCSAANFNGNQG</sequence>
<dbReference type="Pfam" id="PF00440">
    <property type="entry name" value="TetR_N"/>
    <property type="match status" value="1"/>
</dbReference>
<feature type="domain" description="HTH tetR-type" evidence="3">
    <location>
        <begin position="13"/>
        <end position="73"/>
    </location>
</feature>